<sequence length="80" mass="9143">MGNLVKDYEKALENMIKVYGIKGDREDLTVEVILNANHTGEPQVVRGEEGFVNNLVNVLSKDKDYRDYFSVELENLNIIL</sequence>
<protein>
    <submittedName>
        <fullName evidence="1">Uncharacterized protein</fullName>
    </submittedName>
</protein>
<evidence type="ECO:0000313" key="2">
    <source>
        <dbReference type="Proteomes" id="UP000241797"/>
    </source>
</evidence>
<organism evidence="1 2">
    <name type="scientific">Staphylococcus phage phiSA_BS1</name>
    <dbReference type="NCBI Taxonomy" id="2126734"/>
    <lineage>
        <taxon>Viruses</taxon>
        <taxon>Duplodnaviria</taxon>
        <taxon>Heunggongvirae</taxon>
        <taxon>Uroviricota</taxon>
        <taxon>Caudoviricetes</taxon>
        <taxon>Herelleviridae</taxon>
        <taxon>Twortvirinae</taxon>
        <taxon>Baoshanvirus</taxon>
        <taxon>Baoshanvirus BS1</taxon>
    </lineage>
</organism>
<dbReference type="Proteomes" id="UP000241797">
    <property type="component" value="Segment"/>
</dbReference>
<keyword evidence="2" id="KW-1185">Reference proteome</keyword>
<dbReference type="KEGG" id="vg:54990141"/>
<name>A0A2P1MXT9_9CAUD</name>
<proteinExistence type="predicted"/>
<evidence type="ECO:0000313" key="1">
    <source>
        <dbReference type="EMBL" id="AVP40389.1"/>
    </source>
</evidence>
<dbReference type="GeneID" id="54990141"/>
<dbReference type="RefSeq" id="YP_009799652.1">
    <property type="nucleotide sequence ID" value="NC_047945.1"/>
</dbReference>
<dbReference type="EMBL" id="MH078572">
    <property type="protein sequence ID" value="AVP40389.1"/>
    <property type="molecule type" value="Genomic_DNA"/>
</dbReference>
<accession>A0A2P1MXT9</accession>
<reference evidence="1 2" key="1">
    <citation type="submission" date="2018-03" db="EMBL/GenBank/DDBJ databases">
        <title>Isolation, the biological characteristics and genomics of two new strains of lysate Staphylococcus aureus phage.</title>
        <authorList>
            <person name="Jin X."/>
            <person name="Zhang C."/>
        </authorList>
    </citation>
    <scope>NUCLEOTIDE SEQUENCE [LARGE SCALE GENOMIC DNA]</scope>
</reference>